<protein>
    <recommendedName>
        <fullName evidence="6">PEGA domain-containing protein</fullName>
    </recommendedName>
</protein>
<dbReference type="KEGG" id="dpn:BCB69_01765"/>
<feature type="compositionally biased region" description="Acidic residues" evidence="1">
    <location>
        <begin position="356"/>
        <end position="366"/>
    </location>
</feature>
<proteinExistence type="predicted"/>
<feature type="signal peptide" evidence="3">
    <location>
        <begin position="1"/>
        <end position="20"/>
    </location>
</feature>
<accession>A0A1B3WCW9</accession>
<evidence type="ECO:0000313" key="4">
    <source>
        <dbReference type="EMBL" id="AOH38817.1"/>
    </source>
</evidence>
<keyword evidence="2" id="KW-1133">Transmembrane helix</keyword>
<dbReference type="RefSeq" id="WP_069176843.1">
    <property type="nucleotide sequence ID" value="NZ_CP017037.1"/>
</dbReference>
<feature type="chain" id="PRO_5008554599" description="PEGA domain-containing protein" evidence="3">
    <location>
        <begin position="21"/>
        <end position="375"/>
    </location>
</feature>
<feature type="transmembrane region" description="Helical" evidence="2">
    <location>
        <begin position="254"/>
        <end position="278"/>
    </location>
</feature>
<keyword evidence="3" id="KW-0732">Signal</keyword>
<organism evidence="4 5">
    <name type="scientific">Dialister pneumosintes</name>
    <dbReference type="NCBI Taxonomy" id="39950"/>
    <lineage>
        <taxon>Bacteria</taxon>
        <taxon>Bacillati</taxon>
        <taxon>Bacillota</taxon>
        <taxon>Negativicutes</taxon>
        <taxon>Veillonellales</taxon>
        <taxon>Veillonellaceae</taxon>
        <taxon>Dialister</taxon>
    </lineage>
</organism>
<feature type="region of interest" description="Disordered" evidence="1">
    <location>
        <begin position="329"/>
        <end position="375"/>
    </location>
</feature>
<dbReference type="STRING" id="39950.BCB69_01765"/>
<sequence length="375" mass="40859">MKKVVLATSIALALVFPAMAAEPMTLTDRVDRLDEVVYGNVQSGSFIQRIRNLDKSVCGTTSEKDTTEGLDSRVEYLYAEVIRSENDENPSVDTRVNALEYYLTDQIKQAALTERLDDLDVMVLGKKQNNGGLIQRINALEKAVYGDNHYELTTVTLPEKTVFKISLNEDISSKINRVGDPVHFTVEEDVLVDNVLVLPRGAQGSGVVTKVTRPKFFGRSGFVDISFDQVFSIDEEAIPTVLGPEAKEKLKMQAAAIGASAIGALALGPIGLVGGLFVKGKDVEMPAGTELYIQTREDVVTKGMEMKPGAPLDVDITIAPVVSKTIDDTEKDIKEDNSSVDEPKNNIVKDVKNDSMEETSTSDDDTASVVIVRNE</sequence>
<gene>
    <name evidence="4" type="ORF">BCB69_01765</name>
</gene>
<evidence type="ECO:0000256" key="2">
    <source>
        <dbReference type="SAM" id="Phobius"/>
    </source>
</evidence>
<dbReference type="AlphaFoldDB" id="A0A1B3WCW9"/>
<dbReference type="EMBL" id="CP017037">
    <property type="protein sequence ID" value="AOH38817.1"/>
    <property type="molecule type" value="Genomic_DNA"/>
</dbReference>
<dbReference type="Proteomes" id="UP000094757">
    <property type="component" value="Chromosome"/>
</dbReference>
<feature type="compositionally biased region" description="Basic and acidic residues" evidence="1">
    <location>
        <begin position="329"/>
        <end position="355"/>
    </location>
</feature>
<evidence type="ECO:0008006" key="6">
    <source>
        <dbReference type="Google" id="ProtNLM"/>
    </source>
</evidence>
<keyword evidence="2" id="KW-0472">Membrane</keyword>
<name>A0A1B3WCW9_9FIRM</name>
<reference evidence="5" key="1">
    <citation type="submission" date="2016-08" db="EMBL/GenBank/DDBJ databases">
        <authorList>
            <person name="Holder M.E."/>
            <person name="Ajami N.J."/>
            <person name="Petrosino J.F."/>
        </authorList>
    </citation>
    <scope>NUCLEOTIDE SEQUENCE [LARGE SCALE GENOMIC DNA]</scope>
    <source>
        <strain evidence="5">F0677</strain>
    </source>
</reference>
<keyword evidence="2" id="KW-0812">Transmembrane</keyword>
<evidence type="ECO:0000313" key="5">
    <source>
        <dbReference type="Proteomes" id="UP000094757"/>
    </source>
</evidence>
<evidence type="ECO:0000256" key="1">
    <source>
        <dbReference type="SAM" id="MobiDB-lite"/>
    </source>
</evidence>
<evidence type="ECO:0000256" key="3">
    <source>
        <dbReference type="SAM" id="SignalP"/>
    </source>
</evidence>